<accession>A0ACB9DFQ7</accession>
<sequence>MKYFTSSTYQLKIYNKGVGRIVTPEFLDNLGNGLLGSNPSKNTVLHKIGNVASVEYILAKDPSQINCLNSDMETPAYVAAREGREDILRFMINYLKEKNQDIESIFTRSIDGQNALHIAIQKHHLEVVFLLIKEIPQLANRINESKESPTLPSCRRRIFWNSRTNVEDAHRNIF</sequence>
<reference evidence="2" key="1">
    <citation type="journal article" date="2022" name="Mol. Ecol. Resour.">
        <title>The genomes of chicory, endive, great burdock and yacon provide insights into Asteraceae palaeo-polyploidization history and plant inulin production.</title>
        <authorList>
            <person name="Fan W."/>
            <person name="Wang S."/>
            <person name="Wang H."/>
            <person name="Wang A."/>
            <person name="Jiang F."/>
            <person name="Liu H."/>
            <person name="Zhao H."/>
            <person name="Xu D."/>
            <person name="Zhang Y."/>
        </authorList>
    </citation>
    <scope>NUCLEOTIDE SEQUENCE [LARGE SCALE GENOMIC DNA]</scope>
    <source>
        <strain evidence="2">cv. Yunnan</strain>
    </source>
</reference>
<keyword evidence="2" id="KW-1185">Reference proteome</keyword>
<name>A0ACB9DFQ7_9ASTR</name>
<protein>
    <submittedName>
        <fullName evidence="1">Uncharacterized protein</fullName>
    </submittedName>
</protein>
<gene>
    <name evidence="1" type="ORF">L1987_58224</name>
</gene>
<comment type="caution">
    <text evidence="1">The sequence shown here is derived from an EMBL/GenBank/DDBJ whole genome shotgun (WGS) entry which is preliminary data.</text>
</comment>
<dbReference type="Proteomes" id="UP001056120">
    <property type="component" value="Linkage Group LG19"/>
</dbReference>
<dbReference type="EMBL" id="CM042036">
    <property type="protein sequence ID" value="KAI3745122.1"/>
    <property type="molecule type" value="Genomic_DNA"/>
</dbReference>
<proteinExistence type="predicted"/>
<reference evidence="1 2" key="2">
    <citation type="journal article" date="2022" name="Mol. Ecol. Resour.">
        <title>The genomes of chicory, endive, great burdock and yacon provide insights into Asteraceae paleo-polyploidization history and plant inulin production.</title>
        <authorList>
            <person name="Fan W."/>
            <person name="Wang S."/>
            <person name="Wang H."/>
            <person name="Wang A."/>
            <person name="Jiang F."/>
            <person name="Liu H."/>
            <person name="Zhao H."/>
            <person name="Xu D."/>
            <person name="Zhang Y."/>
        </authorList>
    </citation>
    <scope>NUCLEOTIDE SEQUENCE [LARGE SCALE GENOMIC DNA]</scope>
    <source>
        <strain evidence="2">cv. Yunnan</strain>
        <tissue evidence="1">Leaves</tissue>
    </source>
</reference>
<evidence type="ECO:0000313" key="1">
    <source>
        <dbReference type="EMBL" id="KAI3745122.1"/>
    </source>
</evidence>
<organism evidence="1 2">
    <name type="scientific">Smallanthus sonchifolius</name>
    <dbReference type="NCBI Taxonomy" id="185202"/>
    <lineage>
        <taxon>Eukaryota</taxon>
        <taxon>Viridiplantae</taxon>
        <taxon>Streptophyta</taxon>
        <taxon>Embryophyta</taxon>
        <taxon>Tracheophyta</taxon>
        <taxon>Spermatophyta</taxon>
        <taxon>Magnoliopsida</taxon>
        <taxon>eudicotyledons</taxon>
        <taxon>Gunneridae</taxon>
        <taxon>Pentapetalae</taxon>
        <taxon>asterids</taxon>
        <taxon>campanulids</taxon>
        <taxon>Asterales</taxon>
        <taxon>Asteraceae</taxon>
        <taxon>Asteroideae</taxon>
        <taxon>Heliantheae alliance</taxon>
        <taxon>Millerieae</taxon>
        <taxon>Smallanthus</taxon>
    </lineage>
</organism>
<evidence type="ECO:0000313" key="2">
    <source>
        <dbReference type="Proteomes" id="UP001056120"/>
    </source>
</evidence>